<evidence type="ECO:0008006" key="3">
    <source>
        <dbReference type="Google" id="ProtNLM"/>
    </source>
</evidence>
<reference evidence="1 2" key="1">
    <citation type="submission" date="2020-07" db="EMBL/GenBank/DDBJ databases">
        <authorList>
            <person name="Criscuolo A."/>
        </authorList>
    </citation>
    <scope>NUCLEOTIDE SEQUENCE [LARGE SCALE GENOMIC DNA]</scope>
    <source>
        <strain evidence="1">CIP111751</strain>
    </source>
</reference>
<dbReference type="Proteomes" id="UP000534001">
    <property type="component" value="Unassembled WGS sequence"/>
</dbReference>
<evidence type="ECO:0000313" key="1">
    <source>
        <dbReference type="EMBL" id="CAD2081428.1"/>
    </source>
</evidence>
<proteinExistence type="predicted"/>
<gene>
    <name evidence="1" type="ORF">JEOCOQ751_01947</name>
</gene>
<dbReference type="AlphaFoldDB" id="A0A6V7RR21"/>
<evidence type="ECO:0000313" key="2">
    <source>
        <dbReference type="Proteomes" id="UP000534001"/>
    </source>
</evidence>
<accession>A0A6V7RR21</accession>
<dbReference type="Pfam" id="PF14044">
    <property type="entry name" value="NETI"/>
    <property type="match status" value="1"/>
</dbReference>
<comment type="caution">
    <text evidence="1">The sequence shown here is derived from an EMBL/GenBank/DDBJ whole genome shotgun (WGS) entry which is preliminary data.</text>
</comment>
<name>A0A6V7RR21_9STAP</name>
<dbReference type="EMBL" id="CAJEWA010000007">
    <property type="protein sequence ID" value="CAD2081428.1"/>
    <property type="molecule type" value="Genomic_DNA"/>
</dbReference>
<protein>
    <recommendedName>
        <fullName evidence="3">NETI motif-containing protein</fullName>
    </recommendedName>
</protein>
<organism evidence="1 2">
    <name type="scientific">Jeotgalicoccus coquinae</name>
    <dbReference type="NCBI Taxonomy" id="709509"/>
    <lineage>
        <taxon>Bacteria</taxon>
        <taxon>Bacillati</taxon>
        <taxon>Bacillota</taxon>
        <taxon>Bacilli</taxon>
        <taxon>Bacillales</taxon>
        <taxon>Staphylococcaceae</taxon>
        <taxon>Jeotgalicoccus</taxon>
    </lineage>
</organism>
<sequence>MFMAQRKQPKKKKFKVEPGESLPDVLAAMKAEGYQPVRRFEQPVFKEENGEITVSHQEIMFEGKLMNEDELK</sequence>
<dbReference type="InterPro" id="IPR025930">
    <property type="entry name" value="NETI"/>
</dbReference>